<dbReference type="InterPro" id="IPR001810">
    <property type="entry name" value="F-box_dom"/>
</dbReference>
<dbReference type="InterPro" id="IPR050796">
    <property type="entry name" value="SCF_F-box_component"/>
</dbReference>
<comment type="caution">
    <text evidence="2">The sequence shown here is derived from an EMBL/GenBank/DDBJ whole genome shotgun (WGS) entry which is preliminary data.</text>
</comment>
<dbReference type="PANTHER" id="PTHR31672:SF13">
    <property type="entry name" value="F-BOX PROTEIN CPR30-LIKE"/>
    <property type="match status" value="1"/>
</dbReference>
<dbReference type="InterPro" id="IPR036047">
    <property type="entry name" value="F-box-like_dom_sf"/>
</dbReference>
<dbReference type="Proteomes" id="UP001141806">
    <property type="component" value="Unassembled WGS sequence"/>
</dbReference>
<evidence type="ECO:0000313" key="3">
    <source>
        <dbReference type="Proteomes" id="UP001141806"/>
    </source>
</evidence>
<keyword evidence="3" id="KW-1185">Reference proteome</keyword>
<dbReference type="Gene3D" id="1.20.1280.50">
    <property type="match status" value="1"/>
</dbReference>
<dbReference type="EMBL" id="JAMYWD010000001">
    <property type="protein sequence ID" value="KAJ4980943.1"/>
    <property type="molecule type" value="Genomic_DNA"/>
</dbReference>
<evidence type="ECO:0000259" key="1">
    <source>
        <dbReference type="PROSITE" id="PS50181"/>
    </source>
</evidence>
<feature type="domain" description="F-box" evidence="1">
    <location>
        <begin position="16"/>
        <end position="76"/>
    </location>
</feature>
<gene>
    <name evidence="2" type="ORF">NE237_031780</name>
</gene>
<dbReference type="Pfam" id="PF00646">
    <property type="entry name" value="F-box"/>
    <property type="match status" value="1"/>
</dbReference>
<proteinExistence type="predicted"/>
<name>A0A9Q0L1W6_9MAGN</name>
<sequence length="372" mass="43666">MAKENEENEKMRVEESVPTENLPEVLIVEILSRLPLKSLLRFRCVCKFWYDPAFVKMHLSRSLISNSNLNVVFRNLLRTKLNFRGFRVSELHSYSDDLDVWAQQVVVRPNHPFKLPHYLGIVVGSCNGSRCLYTCNSKKEILLWNPSTRRHQKLPSIPKEIPSFDYNVYGFRHDPTTNDYKIVRIVKLRDPTYLCFLQILLFIGLTIANRYPVPPRVLSFPFDLQDEEYRELPLPDFDFVKNNVPMKLGVLGGQLCVLWPFLGVRVEVWLMKEYGVRDSWEKQFLIEQPWVMRNLNSLRPIRYSKTGQVIFQIDLKALVLFDPRRGRVRNLKVLGAPDYLETESFVGSLMLLNGKDGTEREKWKKKNMKQRG</sequence>
<dbReference type="SMART" id="SM00256">
    <property type="entry name" value="FBOX"/>
    <property type="match status" value="1"/>
</dbReference>
<evidence type="ECO:0000313" key="2">
    <source>
        <dbReference type="EMBL" id="KAJ4980943.1"/>
    </source>
</evidence>
<dbReference type="PROSITE" id="PS50181">
    <property type="entry name" value="FBOX"/>
    <property type="match status" value="1"/>
</dbReference>
<accession>A0A9Q0L1W6</accession>
<reference evidence="2" key="1">
    <citation type="journal article" date="2023" name="Plant J.">
        <title>The genome of the king protea, Protea cynaroides.</title>
        <authorList>
            <person name="Chang J."/>
            <person name="Duong T.A."/>
            <person name="Schoeman C."/>
            <person name="Ma X."/>
            <person name="Roodt D."/>
            <person name="Barker N."/>
            <person name="Li Z."/>
            <person name="Van de Peer Y."/>
            <person name="Mizrachi E."/>
        </authorList>
    </citation>
    <scope>NUCLEOTIDE SEQUENCE</scope>
    <source>
        <tissue evidence="2">Young leaves</tissue>
    </source>
</reference>
<dbReference type="SUPFAM" id="SSF81383">
    <property type="entry name" value="F-box domain"/>
    <property type="match status" value="1"/>
</dbReference>
<organism evidence="2 3">
    <name type="scientific">Protea cynaroides</name>
    <dbReference type="NCBI Taxonomy" id="273540"/>
    <lineage>
        <taxon>Eukaryota</taxon>
        <taxon>Viridiplantae</taxon>
        <taxon>Streptophyta</taxon>
        <taxon>Embryophyta</taxon>
        <taxon>Tracheophyta</taxon>
        <taxon>Spermatophyta</taxon>
        <taxon>Magnoliopsida</taxon>
        <taxon>Proteales</taxon>
        <taxon>Proteaceae</taxon>
        <taxon>Protea</taxon>
    </lineage>
</organism>
<dbReference type="OrthoDB" id="591557at2759"/>
<dbReference type="CDD" id="cd22157">
    <property type="entry name" value="F-box_AtFBW1-like"/>
    <property type="match status" value="1"/>
</dbReference>
<dbReference type="AlphaFoldDB" id="A0A9Q0L1W6"/>
<dbReference type="PANTHER" id="PTHR31672">
    <property type="entry name" value="BNACNNG10540D PROTEIN"/>
    <property type="match status" value="1"/>
</dbReference>
<protein>
    <recommendedName>
        <fullName evidence="1">F-box domain-containing protein</fullName>
    </recommendedName>
</protein>